<sequence length="57" mass="6733">MNLITILVALFIGLFVLVKLAERFSKPVSNEQYGKYSKWIIILLCIFLAFRVFEEFF</sequence>
<evidence type="ECO:0000256" key="1">
    <source>
        <dbReference type="SAM" id="Phobius"/>
    </source>
</evidence>
<proteinExistence type="predicted"/>
<dbReference type="RefSeq" id="WP_165767350.1">
    <property type="nucleotide sequence ID" value="NZ_CBCSCN010000013.1"/>
</dbReference>
<name>A0A1X7APB3_9GAMM</name>
<organism evidence="2 3">
    <name type="scientific">Parendozoicomonas haliclonae</name>
    <dbReference type="NCBI Taxonomy" id="1960125"/>
    <lineage>
        <taxon>Bacteria</taxon>
        <taxon>Pseudomonadati</taxon>
        <taxon>Pseudomonadota</taxon>
        <taxon>Gammaproteobacteria</taxon>
        <taxon>Oceanospirillales</taxon>
        <taxon>Endozoicomonadaceae</taxon>
        <taxon>Parendozoicomonas</taxon>
    </lineage>
</organism>
<gene>
    <name evidence="2" type="ORF">EHSB41UT_03935</name>
</gene>
<protein>
    <submittedName>
        <fullName evidence="2">Uncharacterized protein</fullName>
    </submittedName>
</protein>
<keyword evidence="1" id="KW-0472">Membrane</keyword>
<feature type="transmembrane region" description="Helical" evidence="1">
    <location>
        <begin position="36"/>
        <end position="53"/>
    </location>
</feature>
<keyword evidence="1" id="KW-0812">Transmembrane</keyword>
<reference evidence="2 3" key="1">
    <citation type="submission" date="2017-03" db="EMBL/GenBank/DDBJ databases">
        <authorList>
            <person name="Afonso C.L."/>
            <person name="Miller P.J."/>
            <person name="Scott M.A."/>
            <person name="Spackman E."/>
            <person name="Goraichik I."/>
            <person name="Dimitrov K.M."/>
            <person name="Suarez D.L."/>
            <person name="Swayne D.E."/>
        </authorList>
    </citation>
    <scope>NUCLEOTIDE SEQUENCE [LARGE SCALE GENOMIC DNA]</scope>
    <source>
        <strain evidence="2">SB41UT1</strain>
    </source>
</reference>
<dbReference type="Proteomes" id="UP000196573">
    <property type="component" value="Unassembled WGS sequence"/>
</dbReference>
<accession>A0A1X7APB3</accession>
<dbReference type="EMBL" id="FWPT01000011">
    <property type="protein sequence ID" value="SMA50144.1"/>
    <property type="molecule type" value="Genomic_DNA"/>
</dbReference>
<evidence type="ECO:0000313" key="3">
    <source>
        <dbReference type="Proteomes" id="UP000196573"/>
    </source>
</evidence>
<evidence type="ECO:0000313" key="2">
    <source>
        <dbReference type="EMBL" id="SMA50144.1"/>
    </source>
</evidence>
<dbReference type="AlphaFoldDB" id="A0A1X7APB3"/>
<keyword evidence="3" id="KW-1185">Reference proteome</keyword>
<keyword evidence="1" id="KW-1133">Transmembrane helix</keyword>